<dbReference type="SUPFAM" id="SSF54211">
    <property type="entry name" value="Ribosomal protein S5 domain 2-like"/>
    <property type="match status" value="1"/>
</dbReference>
<dbReference type="InterPro" id="IPR015847">
    <property type="entry name" value="ExoRNase_PH_dom2"/>
</dbReference>
<dbReference type="GO" id="GO:0000176">
    <property type="term" value="C:nuclear exosome (RNase complex)"/>
    <property type="evidence" value="ECO:0007669"/>
    <property type="project" value="TreeGrafter"/>
</dbReference>
<dbReference type="InterPro" id="IPR050080">
    <property type="entry name" value="RNase_PH"/>
</dbReference>
<organism evidence="4 5">
    <name type="scientific">Cyclospora cayetanensis</name>
    <dbReference type="NCBI Taxonomy" id="88456"/>
    <lineage>
        <taxon>Eukaryota</taxon>
        <taxon>Sar</taxon>
        <taxon>Alveolata</taxon>
        <taxon>Apicomplexa</taxon>
        <taxon>Conoidasida</taxon>
        <taxon>Coccidia</taxon>
        <taxon>Eucoccidiorida</taxon>
        <taxon>Eimeriorina</taxon>
        <taxon>Eimeriidae</taxon>
        <taxon>Cyclospora</taxon>
    </lineage>
</organism>
<dbReference type="GO" id="GO:0005730">
    <property type="term" value="C:nucleolus"/>
    <property type="evidence" value="ECO:0007669"/>
    <property type="project" value="TreeGrafter"/>
</dbReference>
<dbReference type="SUPFAM" id="SSF55666">
    <property type="entry name" value="Ribonuclease PH domain 2-like"/>
    <property type="match status" value="1"/>
</dbReference>
<evidence type="ECO:0000256" key="1">
    <source>
        <dbReference type="ARBA" id="ARBA00006678"/>
    </source>
</evidence>
<dbReference type="GO" id="GO:0034475">
    <property type="term" value="P:U4 snRNA 3'-end processing"/>
    <property type="evidence" value="ECO:0007669"/>
    <property type="project" value="TreeGrafter"/>
</dbReference>
<protein>
    <submittedName>
        <fullName evidence="5">Exosome complex component RRP41 homolog</fullName>
    </submittedName>
</protein>
<dbReference type="GO" id="GO:0016075">
    <property type="term" value="P:rRNA catabolic process"/>
    <property type="evidence" value="ECO:0007669"/>
    <property type="project" value="TreeGrafter"/>
</dbReference>
<dbReference type="InterPro" id="IPR020568">
    <property type="entry name" value="Ribosomal_Su5_D2-typ_SF"/>
</dbReference>
<dbReference type="GO" id="GO:0071051">
    <property type="term" value="P:poly(A)-dependent snoRNA 3'-end processing"/>
    <property type="evidence" value="ECO:0007669"/>
    <property type="project" value="TreeGrafter"/>
</dbReference>
<dbReference type="GO" id="GO:0000177">
    <property type="term" value="C:cytoplasmic exosome (RNase complex)"/>
    <property type="evidence" value="ECO:0007669"/>
    <property type="project" value="TreeGrafter"/>
</dbReference>
<evidence type="ECO:0000259" key="3">
    <source>
        <dbReference type="Pfam" id="PF03725"/>
    </source>
</evidence>
<dbReference type="AlphaFoldDB" id="A0A6P6RR92"/>
<dbReference type="GO" id="GO:0071028">
    <property type="term" value="P:nuclear mRNA surveillance"/>
    <property type="evidence" value="ECO:0007669"/>
    <property type="project" value="TreeGrafter"/>
</dbReference>
<dbReference type="OrthoDB" id="27298at2759"/>
<proteinExistence type="inferred from homology"/>
<dbReference type="InterPro" id="IPR001247">
    <property type="entry name" value="ExoRNase_PH_dom1"/>
</dbReference>
<sequence length="344" mass="36144">MYKAEAVNPCGFRADGRLVHECRQLRCRTSVPLAATTPLAAAAAAASPEGAVLATVGGSGCLTSCDGRAVVSLGCTKVMALVYGPQPASSSSNSGSSISSSSSWSVSSSDTTTLALQMLQEGRQGQARGDLNAPLSVVCSVGFVDSCIRLRCMYTPDTAEVAAAVRAAAEGIILRRLYTQTKITISILVLADDGSILSASLIAASLALADAGVAMRDLLPACTVLLLPQHQPQHQQQQQQHQPVLLLDPTNDEARTGGPSLTLGVTAQTNSIVALQLSGKVDKETFDKMFEMCLRGCFAAAECMKVGRLCLGQTRNCRSLKVVMCHQQASSRACPRETFHLIMI</sequence>
<feature type="domain" description="Exoribonuclease phosphorolytic" evidence="2">
    <location>
        <begin position="60"/>
        <end position="213"/>
    </location>
</feature>
<dbReference type="GO" id="GO:0003723">
    <property type="term" value="F:RNA binding"/>
    <property type="evidence" value="ECO:0007669"/>
    <property type="project" value="TreeGrafter"/>
</dbReference>
<dbReference type="GeneID" id="34617976"/>
<accession>A0A6P6RR92</accession>
<dbReference type="RefSeq" id="XP_026189630.1">
    <property type="nucleotide sequence ID" value="XM_026333845.1"/>
</dbReference>
<dbReference type="Pfam" id="PF03725">
    <property type="entry name" value="RNase_PH_C"/>
    <property type="match status" value="1"/>
</dbReference>
<name>A0A6P6RR92_9EIME</name>
<feature type="domain" description="Exoribonuclease phosphorolytic" evidence="3">
    <location>
        <begin position="245"/>
        <end position="292"/>
    </location>
</feature>
<reference evidence="5" key="1">
    <citation type="submission" date="2025-08" db="UniProtKB">
        <authorList>
            <consortium name="RefSeq"/>
        </authorList>
    </citation>
    <scope>IDENTIFICATION</scope>
</reference>
<dbReference type="PANTHER" id="PTHR11953:SF0">
    <property type="entry name" value="EXOSOME COMPLEX COMPONENT RRP41"/>
    <property type="match status" value="1"/>
</dbReference>
<dbReference type="Proteomes" id="UP000515125">
    <property type="component" value="Unplaced"/>
</dbReference>
<dbReference type="Pfam" id="PF01138">
    <property type="entry name" value="RNase_PH"/>
    <property type="match status" value="1"/>
</dbReference>
<evidence type="ECO:0000313" key="5">
    <source>
        <dbReference type="RefSeq" id="XP_026189630.1"/>
    </source>
</evidence>
<dbReference type="InterPro" id="IPR027408">
    <property type="entry name" value="PNPase/RNase_PH_dom_sf"/>
</dbReference>
<comment type="similarity">
    <text evidence="1">Belongs to the RNase PH family.</text>
</comment>
<dbReference type="PANTHER" id="PTHR11953">
    <property type="entry name" value="EXOSOME COMPLEX COMPONENT"/>
    <property type="match status" value="1"/>
</dbReference>
<keyword evidence="4" id="KW-1185">Reference proteome</keyword>
<gene>
    <name evidence="5" type="primary">LOC34617976</name>
</gene>
<evidence type="ECO:0000313" key="4">
    <source>
        <dbReference type="Proteomes" id="UP000515125"/>
    </source>
</evidence>
<evidence type="ECO:0000259" key="2">
    <source>
        <dbReference type="Pfam" id="PF01138"/>
    </source>
</evidence>
<dbReference type="Gene3D" id="3.30.230.70">
    <property type="entry name" value="GHMP Kinase, N-terminal domain"/>
    <property type="match status" value="1"/>
</dbReference>
<dbReference type="InterPro" id="IPR036345">
    <property type="entry name" value="ExoRNase_PH_dom2_sf"/>
</dbReference>